<dbReference type="Pfam" id="PF00636">
    <property type="entry name" value="Ribonuclease_3"/>
    <property type="match status" value="1"/>
</dbReference>
<organism evidence="2">
    <name type="scientific">Picea sitchensis</name>
    <name type="common">Sitka spruce</name>
    <name type="synonym">Pinus sitchensis</name>
    <dbReference type="NCBI Taxonomy" id="3332"/>
    <lineage>
        <taxon>Eukaryota</taxon>
        <taxon>Viridiplantae</taxon>
        <taxon>Streptophyta</taxon>
        <taxon>Embryophyta</taxon>
        <taxon>Tracheophyta</taxon>
        <taxon>Spermatophyta</taxon>
        <taxon>Pinopsida</taxon>
        <taxon>Pinidae</taxon>
        <taxon>Conifers I</taxon>
        <taxon>Pinales</taxon>
        <taxon>Pinaceae</taxon>
        <taxon>Picea</taxon>
    </lineage>
</organism>
<protein>
    <recommendedName>
        <fullName evidence="1">RNase III domain-containing protein</fullName>
    </recommendedName>
</protein>
<reference evidence="2" key="1">
    <citation type="journal article" date="2008" name="BMC Genomics">
        <title>A conifer genomics resource of 200,000 spruce (Picea spp.) ESTs and 6,464 high-quality, sequence-finished full-length cDNAs for Sitka spruce (Picea sitchensis).</title>
        <authorList>
            <person name="Ralph S.G."/>
            <person name="Chun H.J."/>
            <person name="Kolosova N."/>
            <person name="Cooper D."/>
            <person name="Oddy C."/>
            <person name="Ritland C.E."/>
            <person name="Kirkpatrick R."/>
            <person name="Moore R."/>
            <person name="Barber S."/>
            <person name="Holt R.A."/>
            <person name="Jones S.J."/>
            <person name="Marra M.A."/>
            <person name="Douglas C.J."/>
            <person name="Ritland K."/>
            <person name="Bohlmann J."/>
        </authorList>
    </citation>
    <scope>NUCLEOTIDE SEQUENCE</scope>
    <source>
        <tissue evidence="2">Bark</tissue>
    </source>
</reference>
<evidence type="ECO:0000259" key="1">
    <source>
        <dbReference type="Pfam" id="PF00636"/>
    </source>
</evidence>
<proteinExistence type="evidence at transcript level"/>
<dbReference type="GO" id="GO:0006396">
    <property type="term" value="P:RNA processing"/>
    <property type="evidence" value="ECO:0007669"/>
    <property type="project" value="InterPro"/>
</dbReference>
<evidence type="ECO:0000313" key="2">
    <source>
        <dbReference type="EMBL" id="ABK26384.1"/>
    </source>
</evidence>
<sequence>MALVCCEAQDTLLKELLKDDFLSEEERDVIRWGRNIQSGKTRTTRRAGAAVYSRASSLETLVGYLYLTDANRLDTVMRKLGFCTDHIVPTSLEGLN</sequence>
<name>A9P0H3_PICSI</name>
<dbReference type="InterPro" id="IPR036389">
    <property type="entry name" value="RNase_III_sf"/>
</dbReference>
<dbReference type="AlphaFoldDB" id="A9P0H3"/>
<dbReference type="InterPro" id="IPR000999">
    <property type="entry name" value="RNase_III_dom"/>
</dbReference>
<dbReference type="SUPFAM" id="SSF69065">
    <property type="entry name" value="RNase III domain-like"/>
    <property type="match status" value="1"/>
</dbReference>
<feature type="domain" description="RNase III" evidence="1">
    <location>
        <begin position="2"/>
        <end position="69"/>
    </location>
</feature>
<dbReference type="PANTHER" id="PTHR34276">
    <property type="entry name" value="MINI-RIBONUCLEASE 3"/>
    <property type="match status" value="1"/>
</dbReference>
<accession>A9P0H3</accession>
<dbReference type="GO" id="GO:0004525">
    <property type="term" value="F:ribonuclease III activity"/>
    <property type="evidence" value="ECO:0007669"/>
    <property type="project" value="InterPro"/>
</dbReference>
<dbReference type="Gene3D" id="1.10.1520.10">
    <property type="entry name" value="Ribonuclease III domain"/>
    <property type="match status" value="1"/>
</dbReference>
<dbReference type="PANTHER" id="PTHR34276:SF1">
    <property type="entry name" value="MINI-RIBONUCLEASE 3"/>
    <property type="match status" value="1"/>
</dbReference>
<dbReference type="EMBL" id="EF087129">
    <property type="protein sequence ID" value="ABK26384.1"/>
    <property type="molecule type" value="mRNA"/>
</dbReference>